<dbReference type="Gene3D" id="3.40.640.10">
    <property type="entry name" value="Type I PLP-dependent aspartate aminotransferase-like (Major domain)"/>
    <property type="match status" value="1"/>
</dbReference>
<dbReference type="PRINTS" id="PR00035">
    <property type="entry name" value="HTHGNTR"/>
</dbReference>
<organism evidence="8 9">
    <name type="scientific">Jiangella aurantiaca</name>
    <dbReference type="NCBI Taxonomy" id="2530373"/>
    <lineage>
        <taxon>Bacteria</taxon>
        <taxon>Bacillati</taxon>
        <taxon>Actinomycetota</taxon>
        <taxon>Actinomycetes</taxon>
        <taxon>Jiangellales</taxon>
        <taxon>Jiangellaceae</taxon>
        <taxon>Jiangella</taxon>
    </lineage>
</organism>
<comment type="caution">
    <text evidence="8">The sequence shown here is derived from an EMBL/GenBank/DDBJ whole genome shotgun (WGS) entry which is preliminary data.</text>
</comment>
<dbReference type="InterPro" id="IPR004839">
    <property type="entry name" value="Aminotransferase_I/II_large"/>
</dbReference>
<dbReference type="CDD" id="cd07377">
    <property type="entry name" value="WHTH_GntR"/>
    <property type="match status" value="1"/>
</dbReference>
<name>A0A4R5AGZ1_9ACTN</name>
<evidence type="ECO:0000256" key="1">
    <source>
        <dbReference type="ARBA" id="ARBA00005384"/>
    </source>
</evidence>
<evidence type="ECO:0000259" key="7">
    <source>
        <dbReference type="PROSITE" id="PS50949"/>
    </source>
</evidence>
<dbReference type="OrthoDB" id="5415143at2"/>
<dbReference type="AlphaFoldDB" id="A0A4R5AGZ1"/>
<evidence type="ECO:0000313" key="9">
    <source>
        <dbReference type="Proteomes" id="UP000295217"/>
    </source>
</evidence>
<keyword evidence="3" id="KW-0805">Transcription regulation</keyword>
<dbReference type="InterPro" id="IPR015424">
    <property type="entry name" value="PyrdxlP-dep_Trfase"/>
</dbReference>
<sequence>MEFHVNLDGPGDLATRIYRSLRDGVRDGRLRPGDRMPPTRELARTLNVSRGTVATAYERLTAEGFLVGRVGAGTFVAATAVGASSSPPAAGALRPRAGWDRAPSSPSALPAARYDFQVGVPDVRLFPYDTWRRLVAAEWRPRRGAGRDREPAGYADPAGHPGLRAAVARYVGYARSVRAGAEDVVVTNGAQQALDLLARVLLAPGDVVAVEEPGYPPAREVFAAHGAPVVGVPVDGDGLVVSRLPRAARLVYVTPSHQFPLGVAMSLHRRLELLAWADAHDAAVVEDDYDSEYRFADRPLEPLHTLDDGGRVVYVGTFSKTLLPGLRLGFVVVPPSLREAVRAARRVADVHGPVATEAALARFMDEGLLARHIRRTAKVYAQRRSAVLAGLAGELAPYLETVPSAAGLHVCALLRPGADGGAGGAATAQAVAGRARAAGVAVETLAGYQTEPGGPAGLVLGYGAIEAADVPAGLAALAAAFRTVTPR</sequence>
<evidence type="ECO:0000256" key="3">
    <source>
        <dbReference type="ARBA" id="ARBA00023015"/>
    </source>
</evidence>
<dbReference type="SUPFAM" id="SSF53383">
    <property type="entry name" value="PLP-dependent transferases"/>
    <property type="match status" value="1"/>
</dbReference>
<dbReference type="PANTHER" id="PTHR46577:SF1">
    <property type="entry name" value="HTH-TYPE TRANSCRIPTIONAL REGULATORY PROTEIN GABR"/>
    <property type="match status" value="1"/>
</dbReference>
<dbReference type="SUPFAM" id="SSF46785">
    <property type="entry name" value="Winged helix' DNA-binding domain"/>
    <property type="match status" value="1"/>
</dbReference>
<evidence type="ECO:0000256" key="2">
    <source>
        <dbReference type="ARBA" id="ARBA00022898"/>
    </source>
</evidence>
<dbReference type="Proteomes" id="UP000295217">
    <property type="component" value="Unassembled WGS sequence"/>
</dbReference>
<keyword evidence="9" id="KW-1185">Reference proteome</keyword>
<evidence type="ECO:0000256" key="6">
    <source>
        <dbReference type="SAM" id="MobiDB-lite"/>
    </source>
</evidence>
<dbReference type="InterPro" id="IPR051446">
    <property type="entry name" value="HTH_trans_reg/aminotransferase"/>
</dbReference>
<dbReference type="CDD" id="cd00609">
    <property type="entry name" value="AAT_like"/>
    <property type="match status" value="1"/>
</dbReference>
<dbReference type="EMBL" id="SMLB01000008">
    <property type="protein sequence ID" value="TDD70670.1"/>
    <property type="molecule type" value="Genomic_DNA"/>
</dbReference>
<evidence type="ECO:0000256" key="4">
    <source>
        <dbReference type="ARBA" id="ARBA00023125"/>
    </source>
</evidence>
<dbReference type="InterPro" id="IPR015421">
    <property type="entry name" value="PyrdxlP-dep_Trfase_major"/>
</dbReference>
<keyword evidence="4" id="KW-0238">DNA-binding</keyword>
<dbReference type="SMART" id="SM00345">
    <property type="entry name" value="HTH_GNTR"/>
    <property type="match status" value="1"/>
</dbReference>
<dbReference type="GO" id="GO:0008483">
    <property type="term" value="F:transaminase activity"/>
    <property type="evidence" value="ECO:0007669"/>
    <property type="project" value="UniProtKB-KW"/>
</dbReference>
<accession>A0A4R5AGZ1</accession>
<protein>
    <submittedName>
        <fullName evidence="8">PLP-dependent aminotransferase family protein</fullName>
    </submittedName>
</protein>
<dbReference type="RefSeq" id="WP_132102686.1">
    <property type="nucleotide sequence ID" value="NZ_SMLB01000008.1"/>
</dbReference>
<evidence type="ECO:0000313" key="8">
    <source>
        <dbReference type="EMBL" id="TDD70670.1"/>
    </source>
</evidence>
<dbReference type="Pfam" id="PF00392">
    <property type="entry name" value="GntR"/>
    <property type="match status" value="1"/>
</dbReference>
<dbReference type="InterPro" id="IPR036388">
    <property type="entry name" value="WH-like_DNA-bd_sf"/>
</dbReference>
<keyword evidence="2" id="KW-0663">Pyridoxal phosphate</keyword>
<dbReference type="InterPro" id="IPR000524">
    <property type="entry name" value="Tscrpt_reg_HTH_GntR"/>
</dbReference>
<evidence type="ECO:0000256" key="5">
    <source>
        <dbReference type="ARBA" id="ARBA00023163"/>
    </source>
</evidence>
<proteinExistence type="inferred from homology"/>
<keyword evidence="8" id="KW-0032">Aminotransferase</keyword>
<dbReference type="GO" id="GO:0003677">
    <property type="term" value="F:DNA binding"/>
    <property type="evidence" value="ECO:0007669"/>
    <property type="project" value="UniProtKB-KW"/>
</dbReference>
<reference evidence="8 9" key="1">
    <citation type="submission" date="2019-02" db="EMBL/GenBank/DDBJ databases">
        <title>Draft genome sequences of novel Actinobacteria.</title>
        <authorList>
            <person name="Sahin N."/>
            <person name="Ay H."/>
            <person name="Saygin H."/>
        </authorList>
    </citation>
    <scope>NUCLEOTIDE SEQUENCE [LARGE SCALE GENOMIC DNA]</scope>
    <source>
        <strain evidence="8 9">8K307</strain>
    </source>
</reference>
<dbReference type="InterPro" id="IPR036390">
    <property type="entry name" value="WH_DNA-bd_sf"/>
</dbReference>
<keyword evidence="8" id="KW-0808">Transferase</keyword>
<dbReference type="GO" id="GO:0030170">
    <property type="term" value="F:pyridoxal phosphate binding"/>
    <property type="evidence" value="ECO:0007669"/>
    <property type="project" value="InterPro"/>
</dbReference>
<dbReference type="PROSITE" id="PS50949">
    <property type="entry name" value="HTH_GNTR"/>
    <property type="match status" value="1"/>
</dbReference>
<dbReference type="Gene3D" id="1.10.10.10">
    <property type="entry name" value="Winged helix-like DNA-binding domain superfamily/Winged helix DNA-binding domain"/>
    <property type="match status" value="1"/>
</dbReference>
<dbReference type="Pfam" id="PF00155">
    <property type="entry name" value="Aminotran_1_2"/>
    <property type="match status" value="1"/>
</dbReference>
<feature type="region of interest" description="Disordered" evidence="6">
    <location>
        <begin position="84"/>
        <end position="104"/>
    </location>
</feature>
<feature type="domain" description="HTH gntR-type" evidence="7">
    <location>
        <begin position="11"/>
        <end position="79"/>
    </location>
</feature>
<gene>
    <name evidence="8" type="ORF">E1262_08405</name>
</gene>
<dbReference type="PANTHER" id="PTHR46577">
    <property type="entry name" value="HTH-TYPE TRANSCRIPTIONAL REGULATORY PROTEIN GABR"/>
    <property type="match status" value="1"/>
</dbReference>
<comment type="similarity">
    <text evidence="1">In the C-terminal section; belongs to the class-I pyridoxal-phosphate-dependent aminotransferase family.</text>
</comment>
<keyword evidence="5" id="KW-0804">Transcription</keyword>
<dbReference type="GO" id="GO:0003700">
    <property type="term" value="F:DNA-binding transcription factor activity"/>
    <property type="evidence" value="ECO:0007669"/>
    <property type="project" value="InterPro"/>
</dbReference>